<dbReference type="Pfam" id="PF00912">
    <property type="entry name" value="Transgly"/>
    <property type="match status" value="1"/>
</dbReference>
<dbReference type="GO" id="GO:0009002">
    <property type="term" value="F:serine-type D-Ala-D-Ala carboxypeptidase activity"/>
    <property type="evidence" value="ECO:0007669"/>
    <property type="project" value="UniProtKB-EC"/>
</dbReference>
<dbReference type="OrthoDB" id="9766909at2"/>
<dbReference type="RefSeq" id="WP_071310463.1">
    <property type="nucleotide sequence ID" value="NZ_MLQR01000036.1"/>
</dbReference>
<dbReference type="Pfam" id="PF00905">
    <property type="entry name" value="Transpeptidase"/>
    <property type="match status" value="1"/>
</dbReference>
<dbReference type="Gene3D" id="1.10.3810.10">
    <property type="entry name" value="Biosynthetic peptidoglycan transglycosylase-like"/>
    <property type="match status" value="1"/>
</dbReference>
<evidence type="ECO:0000256" key="17">
    <source>
        <dbReference type="SAM" id="Phobius"/>
    </source>
</evidence>
<dbReference type="AlphaFoldDB" id="A0A1S2LI70"/>
<evidence type="ECO:0000259" key="19">
    <source>
        <dbReference type="Pfam" id="PF00912"/>
    </source>
</evidence>
<comment type="subcellular location">
    <subcellularLocation>
        <location evidence="1">Cell membrane</location>
    </subcellularLocation>
</comment>
<organism evidence="20 21">
    <name type="scientific">Anaerobacillus alkalilacustris</name>
    <dbReference type="NCBI Taxonomy" id="393763"/>
    <lineage>
        <taxon>Bacteria</taxon>
        <taxon>Bacillati</taxon>
        <taxon>Bacillota</taxon>
        <taxon>Bacilli</taxon>
        <taxon>Bacillales</taxon>
        <taxon>Bacillaceae</taxon>
        <taxon>Anaerobacillus</taxon>
    </lineage>
</organism>
<evidence type="ECO:0000256" key="4">
    <source>
        <dbReference type="ARBA" id="ARBA00022475"/>
    </source>
</evidence>
<dbReference type="Proteomes" id="UP000179524">
    <property type="component" value="Unassembled WGS sequence"/>
</dbReference>
<evidence type="ECO:0000256" key="6">
    <source>
        <dbReference type="ARBA" id="ARBA00022670"/>
    </source>
</evidence>
<feature type="domain" description="Penicillin-binding protein transpeptidase" evidence="18">
    <location>
        <begin position="327"/>
        <end position="599"/>
    </location>
</feature>
<evidence type="ECO:0000256" key="7">
    <source>
        <dbReference type="ARBA" id="ARBA00022676"/>
    </source>
</evidence>
<dbReference type="InterPro" id="IPR050396">
    <property type="entry name" value="Glycosyltr_51/Transpeptidase"/>
</dbReference>
<dbReference type="EMBL" id="MLQR01000036">
    <property type="protein sequence ID" value="OIJ11783.1"/>
    <property type="molecule type" value="Genomic_DNA"/>
</dbReference>
<dbReference type="SUPFAM" id="SSF53955">
    <property type="entry name" value="Lysozyme-like"/>
    <property type="match status" value="1"/>
</dbReference>
<dbReference type="GO" id="GO:0008658">
    <property type="term" value="F:penicillin binding"/>
    <property type="evidence" value="ECO:0007669"/>
    <property type="project" value="InterPro"/>
</dbReference>
<keyword evidence="10" id="KW-0133">Cell shape</keyword>
<dbReference type="GO" id="GO:0008955">
    <property type="term" value="F:peptidoglycan glycosyltransferase activity"/>
    <property type="evidence" value="ECO:0007669"/>
    <property type="project" value="UniProtKB-EC"/>
</dbReference>
<dbReference type="Gene3D" id="3.40.710.10">
    <property type="entry name" value="DD-peptidase/beta-lactamase superfamily"/>
    <property type="match status" value="1"/>
</dbReference>
<reference evidence="20 21" key="1">
    <citation type="submission" date="2016-10" db="EMBL/GenBank/DDBJ databases">
        <title>Draft genome sequences of four alkaliphilic bacteria belonging to the Anaerobacillus genus.</title>
        <authorList>
            <person name="Bassil N.M."/>
            <person name="Lloyd J.R."/>
        </authorList>
    </citation>
    <scope>NUCLEOTIDE SEQUENCE [LARGE SCALE GENOMIC DNA]</scope>
    <source>
        <strain evidence="20 21">DSM 18345</strain>
    </source>
</reference>
<protein>
    <submittedName>
        <fullName evidence="20">Monofunctional biosynthetic peptidoglycan transglycosylase</fullName>
    </submittedName>
</protein>
<keyword evidence="6" id="KW-0645">Protease</keyword>
<dbReference type="SUPFAM" id="SSF56601">
    <property type="entry name" value="beta-lactamase/transpeptidase-like"/>
    <property type="match status" value="1"/>
</dbReference>
<dbReference type="GO" id="GO:0005886">
    <property type="term" value="C:plasma membrane"/>
    <property type="evidence" value="ECO:0007669"/>
    <property type="project" value="UniProtKB-SubCell"/>
</dbReference>
<feature type="transmembrane region" description="Helical" evidence="17">
    <location>
        <begin position="20"/>
        <end position="41"/>
    </location>
</feature>
<evidence type="ECO:0000259" key="18">
    <source>
        <dbReference type="Pfam" id="PF00905"/>
    </source>
</evidence>
<evidence type="ECO:0000256" key="15">
    <source>
        <dbReference type="ARBA" id="ARBA00034000"/>
    </source>
</evidence>
<keyword evidence="13" id="KW-0511">Multifunctional enzyme</keyword>
<dbReference type="NCBIfam" id="TIGR02074">
    <property type="entry name" value="PBP_1a_fam"/>
    <property type="match status" value="1"/>
</dbReference>
<evidence type="ECO:0000256" key="13">
    <source>
        <dbReference type="ARBA" id="ARBA00023268"/>
    </source>
</evidence>
<comment type="similarity">
    <text evidence="3">In the N-terminal section; belongs to the glycosyltransferase 51 family.</text>
</comment>
<dbReference type="InterPro" id="IPR001264">
    <property type="entry name" value="Glyco_trans_51"/>
</dbReference>
<comment type="similarity">
    <text evidence="2">In the C-terminal section; belongs to the transpeptidase family.</text>
</comment>
<feature type="domain" description="Glycosyl transferase family 51" evidence="19">
    <location>
        <begin position="64"/>
        <end position="237"/>
    </location>
</feature>
<dbReference type="GO" id="GO:0030288">
    <property type="term" value="C:outer membrane-bounded periplasmic space"/>
    <property type="evidence" value="ECO:0007669"/>
    <property type="project" value="TreeGrafter"/>
</dbReference>
<dbReference type="PANTHER" id="PTHR32282">
    <property type="entry name" value="BINDING PROTEIN TRANSPEPTIDASE, PUTATIVE-RELATED"/>
    <property type="match status" value="1"/>
</dbReference>
<dbReference type="InterPro" id="IPR012338">
    <property type="entry name" value="Beta-lactam/transpept-like"/>
</dbReference>
<dbReference type="GO" id="GO:0008360">
    <property type="term" value="P:regulation of cell shape"/>
    <property type="evidence" value="ECO:0007669"/>
    <property type="project" value="UniProtKB-KW"/>
</dbReference>
<evidence type="ECO:0000313" key="21">
    <source>
        <dbReference type="Proteomes" id="UP000179524"/>
    </source>
</evidence>
<evidence type="ECO:0000313" key="20">
    <source>
        <dbReference type="EMBL" id="OIJ11783.1"/>
    </source>
</evidence>
<dbReference type="InterPro" id="IPR023346">
    <property type="entry name" value="Lysozyme-like_dom_sf"/>
</dbReference>
<evidence type="ECO:0000256" key="16">
    <source>
        <dbReference type="ARBA" id="ARBA00049902"/>
    </source>
</evidence>
<evidence type="ECO:0000256" key="8">
    <source>
        <dbReference type="ARBA" id="ARBA00022679"/>
    </source>
</evidence>
<evidence type="ECO:0000256" key="3">
    <source>
        <dbReference type="ARBA" id="ARBA00007739"/>
    </source>
</evidence>
<comment type="catalytic activity">
    <reaction evidence="16">
        <text>[GlcNAc-(1-&gt;4)-Mur2Ac(oyl-L-Ala-gamma-D-Glu-L-Lys-D-Ala-D-Ala)](n)-di-trans,octa-cis-undecaprenyl diphosphate + beta-D-GlcNAc-(1-&gt;4)-Mur2Ac(oyl-L-Ala-gamma-D-Glu-L-Lys-D-Ala-D-Ala)-di-trans,octa-cis-undecaprenyl diphosphate = [GlcNAc-(1-&gt;4)-Mur2Ac(oyl-L-Ala-gamma-D-Glu-L-Lys-D-Ala-D-Ala)](n+1)-di-trans,octa-cis-undecaprenyl diphosphate + di-trans,octa-cis-undecaprenyl diphosphate + H(+)</text>
        <dbReference type="Rhea" id="RHEA:23708"/>
        <dbReference type="Rhea" id="RHEA-COMP:9602"/>
        <dbReference type="Rhea" id="RHEA-COMP:9603"/>
        <dbReference type="ChEBI" id="CHEBI:15378"/>
        <dbReference type="ChEBI" id="CHEBI:58405"/>
        <dbReference type="ChEBI" id="CHEBI:60033"/>
        <dbReference type="ChEBI" id="CHEBI:78435"/>
        <dbReference type="EC" id="2.4.99.28"/>
    </reaction>
</comment>
<comment type="caution">
    <text evidence="20">The sequence shown here is derived from an EMBL/GenBank/DDBJ whole genome shotgun (WGS) entry which is preliminary data.</text>
</comment>
<keyword evidence="7" id="KW-0328">Glycosyltransferase</keyword>
<keyword evidence="8" id="KW-0808">Transferase</keyword>
<keyword evidence="11" id="KW-0573">Peptidoglycan synthesis</keyword>
<dbReference type="GO" id="GO:0006508">
    <property type="term" value="P:proteolysis"/>
    <property type="evidence" value="ECO:0007669"/>
    <property type="project" value="UniProtKB-KW"/>
</dbReference>
<evidence type="ECO:0000256" key="12">
    <source>
        <dbReference type="ARBA" id="ARBA00023136"/>
    </source>
</evidence>
<proteinExistence type="inferred from homology"/>
<evidence type="ECO:0000256" key="1">
    <source>
        <dbReference type="ARBA" id="ARBA00004236"/>
    </source>
</evidence>
<keyword evidence="17" id="KW-1133">Transmembrane helix</keyword>
<keyword evidence="21" id="KW-1185">Reference proteome</keyword>
<dbReference type="InterPro" id="IPR001460">
    <property type="entry name" value="PCN-bd_Tpept"/>
</dbReference>
<name>A0A1S2LI70_9BACI</name>
<dbReference type="InterPro" id="IPR036950">
    <property type="entry name" value="PBP_transglycosylase"/>
</dbReference>
<evidence type="ECO:0000256" key="11">
    <source>
        <dbReference type="ARBA" id="ARBA00022984"/>
    </source>
</evidence>
<sequence>MEVLTRKQYHRRIGLFRKLLRLTLVAAIVLMGGAVGLLTYAKMQGPPPLQVQETTVFYGNDDSVIGQRHVGQNRHWLSIDEMNPTIIEATLAIEDRKFYSHYGFDFLRIGSAIIRNIQQGTKAQGASTITQQYARNLFLSHDKTWQRKWNEAIYALRLEMNYTKDEIIEGYLNTIYYGHGAYGIEAAANHYFQKSASELNTAEISMLVGVPKGPLYYSPINNYDRAKSRQQQVLNAMASEGHITTNEARDYYNTPLDLEHETPFHSMSVGPYFQDVVYHVLTEDYGLDPQIIEAGGLQVYTTLDPDMQKKAEKWVADELKDSELQTALVAIDPRNGNVKAMVGGKNYQESPFNRATQARRPPGSTFKPFLYYAALENGFTQATPLTSEETTFVYDDGRETYSPSNFGDKYANDFITLAKAIALSDNIYAMKTHFFLGFDQLIETARRLGITSTLGEYPSLALGTKPVGVLEITNSYSAFANGGKNVKPRFITKVVDKDGHILIEEEPQLEQVIQPELAYIMTDLMKGMFDLNLSGSHSEVTGRSVLHLIDRPVAGKSGTTTTDSWMIGYTPQLLTGVWVGYDKGQTLQRGEGQHAKRIWAQFTEDALEGKLKLPFPKPANVTAVVINPDNGRLATESCPIGHTAYFVNGTEPTEYCQEHIGNPGENSRAKEDIGEIEEAKKEKLLDRFIKWFGGDEEVE</sequence>
<evidence type="ECO:0000256" key="5">
    <source>
        <dbReference type="ARBA" id="ARBA00022645"/>
    </source>
</evidence>
<comment type="catalytic activity">
    <reaction evidence="15">
        <text>Preferential cleavage: (Ac)2-L-Lys-D-Ala-|-D-Ala. Also transpeptidation of peptidyl-alanyl moieties that are N-acyl substituents of D-alanine.</text>
        <dbReference type="EC" id="3.4.16.4"/>
    </reaction>
</comment>
<evidence type="ECO:0000256" key="14">
    <source>
        <dbReference type="ARBA" id="ARBA00023316"/>
    </source>
</evidence>
<evidence type="ECO:0000256" key="9">
    <source>
        <dbReference type="ARBA" id="ARBA00022801"/>
    </source>
</evidence>
<accession>A0A1S2LI70</accession>
<keyword evidence="14" id="KW-0961">Cell wall biogenesis/degradation</keyword>
<dbReference type="GO" id="GO:0009252">
    <property type="term" value="P:peptidoglycan biosynthetic process"/>
    <property type="evidence" value="ECO:0007669"/>
    <property type="project" value="UniProtKB-KW"/>
</dbReference>
<keyword evidence="4" id="KW-1003">Cell membrane</keyword>
<keyword evidence="17" id="KW-0812">Transmembrane</keyword>
<dbReference type="FunFam" id="1.10.3810.10:FF:000001">
    <property type="entry name" value="Penicillin-binding protein 1A"/>
    <property type="match status" value="1"/>
</dbReference>
<evidence type="ECO:0000256" key="10">
    <source>
        <dbReference type="ARBA" id="ARBA00022960"/>
    </source>
</evidence>
<keyword evidence="5" id="KW-0121">Carboxypeptidase</keyword>
<keyword evidence="12 17" id="KW-0472">Membrane</keyword>
<dbReference type="GO" id="GO:0071555">
    <property type="term" value="P:cell wall organization"/>
    <property type="evidence" value="ECO:0007669"/>
    <property type="project" value="UniProtKB-KW"/>
</dbReference>
<dbReference type="PANTHER" id="PTHR32282:SF11">
    <property type="entry name" value="PENICILLIN-BINDING PROTEIN 1B"/>
    <property type="match status" value="1"/>
</dbReference>
<evidence type="ECO:0000256" key="2">
    <source>
        <dbReference type="ARBA" id="ARBA00007090"/>
    </source>
</evidence>
<gene>
    <name evidence="20" type="ORF">BKP37_15200</name>
</gene>
<keyword evidence="9" id="KW-0378">Hydrolase</keyword>